<dbReference type="Proteomes" id="UP000295070">
    <property type="component" value="Chromosome 4"/>
</dbReference>
<dbReference type="PROSITE" id="PS51029">
    <property type="entry name" value="MADF"/>
    <property type="match status" value="1"/>
</dbReference>
<proteinExistence type="predicted"/>
<evidence type="ECO:0000313" key="2">
    <source>
        <dbReference type="EMBL" id="TDH13772.1"/>
    </source>
</evidence>
<accession>A0A484DF10</accession>
<dbReference type="EMBL" id="SCKG01000004">
    <property type="protein sequence ID" value="TDH13772.1"/>
    <property type="molecule type" value="Genomic_DNA"/>
</dbReference>
<dbReference type="AlphaFoldDB" id="A0A484DF10"/>
<organism evidence="2 3">
    <name type="scientific">Perca flavescens</name>
    <name type="common">American yellow perch</name>
    <name type="synonym">Morone flavescens</name>
    <dbReference type="NCBI Taxonomy" id="8167"/>
    <lineage>
        <taxon>Eukaryota</taxon>
        <taxon>Metazoa</taxon>
        <taxon>Chordata</taxon>
        <taxon>Craniata</taxon>
        <taxon>Vertebrata</taxon>
        <taxon>Euteleostomi</taxon>
        <taxon>Actinopterygii</taxon>
        <taxon>Neopterygii</taxon>
        <taxon>Teleostei</taxon>
        <taxon>Neoteleostei</taxon>
        <taxon>Acanthomorphata</taxon>
        <taxon>Eupercaria</taxon>
        <taxon>Perciformes</taxon>
        <taxon>Percoidei</taxon>
        <taxon>Percidae</taxon>
        <taxon>Percinae</taxon>
        <taxon>Perca</taxon>
    </lineage>
</organism>
<evidence type="ECO:0000313" key="3">
    <source>
        <dbReference type="Proteomes" id="UP000295070"/>
    </source>
</evidence>
<name>A0A484DF10_PERFV</name>
<keyword evidence="3" id="KW-1185">Reference proteome</keyword>
<evidence type="ECO:0000259" key="1">
    <source>
        <dbReference type="PROSITE" id="PS51029"/>
    </source>
</evidence>
<sequence length="84" mass="9771">MSAKAAVVRVRWTTELEERIVEMWQQHECLFNVSSKQYHNRDDKEKSWGEIAADFDLPGASETAVYLQSSSVPVRERLPRSLYL</sequence>
<feature type="domain" description="MADF" evidence="1">
    <location>
        <begin position="19"/>
        <end position="84"/>
    </location>
</feature>
<comment type="caution">
    <text evidence="2">The sequence shown here is derived from an EMBL/GenBank/DDBJ whole genome shotgun (WGS) entry which is preliminary data.</text>
</comment>
<gene>
    <name evidence="2" type="ORF">EPR50_G00036380</name>
</gene>
<reference evidence="2 3" key="1">
    <citation type="submission" date="2019-01" db="EMBL/GenBank/DDBJ databases">
        <title>A chromosome-scale genome assembly of the yellow perch, Perca flavescens.</title>
        <authorList>
            <person name="Feron R."/>
            <person name="Morvezen R."/>
            <person name="Bestin A."/>
            <person name="Haffray P."/>
            <person name="Klopp C."/>
            <person name="Zahm M."/>
            <person name="Cabau C."/>
            <person name="Roques C."/>
            <person name="Donnadieu C."/>
            <person name="Bouchez O."/>
            <person name="Christie M."/>
            <person name="Larson W."/>
            <person name="Guiguen Y."/>
        </authorList>
    </citation>
    <scope>NUCLEOTIDE SEQUENCE [LARGE SCALE GENOMIC DNA]</scope>
    <source>
        <strain evidence="2">YP-PL-M2</strain>
        <tissue evidence="2">Blood</tissue>
    </source>
</reference>
<dbReference type="InterPro" id="IPR006578">
    <property type="entry name" value="MADF-dom"/>
</dbReference>
<protein>
    <recommendedName>
        <fullName evidence="1">MADF domain-containing protein</fullName>
    </recommendedName>
</protein>
<dbReference type="Pfam" id="PF10545">
    <property type="entry name" value="MADF_DNA_bdg"/>
    <property type="match status" value="1"/>
</dbReference>